<dbReference type="Proteomes" id="UP000733744">
    <property type="component" value="Unassembled WGS sequence"/>
</dbReference>
<dbReference type="InterPro" id="IPR019734">
    <property type="entry name" value="TPR_rpt"/>
</dbReference>
<dbReference type="PANTHER" id="PTHR47691">
    <property type="entry name" value="REGULATOR-RELATED"/>
    <property type="match status" value="1"/>
</dbReference>
<dbReference type="SMART" id="SM00028">
    <property type="entry name" value="TPR"/>
    <property type="match status" value="4"/>
</dbReference>
<evidence type="ECO:0000313" key="3">
    <source>
        <dbReference type="Proteomes" id="UP000733744"/>
    </source>
</evidence>
<dbReference type="GO" id="GO:0005524">
    <property type="term" value="F:ATP binding"/>
    <property type="evidence" value="ECO:0007669"/>
    <property type="project" value="UniProtKB-KW"/>
</dbReference>
<reference evidence="2 3" key="1">
    <citation type="journal article" date="2019" name="Antonie Van Leeuwenhoek">
        <title>Description of 'Ca. Methylobacter oryzae' KRF1, a novel species from the environmentally important Methylobacter clade 2.</title>
        <authorList>
            <person name="Khatri K."/>
            <person name="Mohite J.A."/>
            <person name="Pandit P.S."/>
            <person name="Bahulikar R."/>
            <person name="Rahalkar M.C."/>
        </authorList>
    </citation>
    <scope>NUCLEOTIDE SEQUENCE [LARGE SCALE GENOMIC DNA]</scope>
    <source>
        <strain evidence="2 3">KRF1</strain>
    </source>
</reference>
<keyword evidence="2" id="KW-0067">ATP-binding</keyword>
<sequence length="990" mass="112860">MQNRKQAFDNISYQLSVIRHDIEQHQAIQDYSLNNHAENFFRDIFNCVYGCHFENANFQSANAPCLDLLDMQQKLAYQITSTTSKEKITNTLKVLAKPEYQGYKIRMYYLLDKPNLSAKSKQEIRAAFALDIDEHLFDYSDLIKVINDLETDKLIALNCKYFNETHHHHYAEKADIPPEVDVFHLPEPTTTLIGRKTELNQLTEAFQNPNKRLAIIVAAGGIGKSALTDEWLKQIATQNYYGKTRVFGWSFYSQGSHNTFTNSQAFFSAVLPFLGITEIPKDEIEKARVLARCLQQQPCLLILDGLEPLQYAQNLSAMNGEVQDSALKEFIACFRRPASNSFVLLSSRQPLVELKKWPAEHYLSLNLEILPPGDGADLLQALGVTGKAAERQAISKDLNGHALSLVLMGHLLREHHQGDCRYAKELPPLTSAHGDSDAEKDSRHALRVLDYYDSLLDKASRCFLQLLGLFDRPMNGAEKAVLIANAQHAETLRALTAKQWQAVEQQLEKSGLLLGKKGSFERLEWDTHPIIRAYFGQKFSDNCPEAFKQAHWTLARYYYDLPEKELPDTLEEMVPLYRAVVHGCLAEEYESALAEVYYPRIARNKEGYSLHQLGAYSQDLTALSAFFPFGWEYYLQTNLTEIVQASVLGNIAFCLMSLGRLQDAVEPKMVNLKLCEKLENWVETARAAQNLVDLYLLLGQLELAYNTVIQEQIKYAQLSKHPFSQIKSQCYLAIVLYRSGNLSEAIKHFQQAEVLQQQDGFQYLSSVIGFEYCRLLIDAAHDKNTLQTVTATVKHNVNIGGGLLDEALINLTCARIYVFLNKLSEAKKIFQQAVSCIQKSNVATFTPPFYLYRADFYLTQNHLDQAQADLNSALEIIERCGMKLYAVDYLLIHGRYCLATKDHYAALDHYIEAKQLIQETGYHLRDAELDLFAAKLRQLDLPEHQRTNPDLYSKNADYYLQKAKNRIAEIGQWGLMRIIERDFPEHSKSV</sequence>
<proteinExistence type="predicted"/>
<evidence type="ECO:0000313" key="2">
    <source>
        <dbReference type="EMBL" id="TRX00454.1"/>
    </source>
</evidence>
<dbReference type="Pfam" id="PF21941">
    <property type="entry name" value="SMEK_N"/>
    <property type="match status" value="1"/>
</dbReference>
<evidence type="ECO:0000259" key="1">
    <source>
        <dbReference type="Pfam" id="PF21941"/>
    </source>
</evidence>
<dbReference type="SUPFAM" id="SSF48452">
    <property type="entry name" value="TPR-like"/>
    <property type="match status" value="2"/>
</dbReference>
<feature type="domain" description="SMEK" evidence="1">
    <location>
        <begin position="10"/>
        <end position="147"/>
    </location>
</feature>
<gene>
    <name evidence="2" type="ORF">EKO24_005580</name>
</gene>
<dbReference type="NCBIfam" id="NF033859">
    <property type="entry name" value="SMEK_N"/>
    <property type="match status" value="1"/>
</dbReference>
<dbReference type="EMBL" id="RYFG02000026">
    <property type="protein sequence ID" value="TRX00454.1"/>
    <property type="molecule type" value="Genomic_DNA"/>
</dbReference>
<keyword evidence="3" id="KW-1185">Reference proteome</keyword>
<accession>A0ABY3CD00</accession>
<dbReference type="SUPFAM" id="SSF52540">
    <property type="entry name" value="P-loop containing nucleoside triphosphate hydrolases"/>
    <property type="match status" value="1"/>
</dbReference>
<organism evidence="2 3">
    <name type="scientific">Candidatus Methylobacter oryzae</name>
    <dbReference type="NCBI Taxonomy" id="2497749"/>
    <lineage>
        <taxon>Bacteria</taxon>
        <taxon>Pseudomonadati</taxon>
        <taxon>Pseudomonadota</taxon>
        <taxon>Gammaproteobacteria</taxon>
        <taxon>Methylococcales</taxon>
        <taxon>Methylococcaceae</taxon>
        <taxon>Methylobacter</taxon>
    </lineage>
</organism>
<dbReference type="InterPro" id="IPR011990">
    <property type="entry name" value="TPR-like_helical_dom_sf"/>
</dbReference>
<dbReference type="Gene3D" id="1.25.40.10">
    <property type="entry name" value="Tetratricopeptide repeat domain"/>
    <property type="match status" value="2"/>
</dbReference>
<protein>
    <submittedName>
        <fullName evidence="2">ATP-binding protein</fullName>
    </submittedName>
</protein>
<dbReference type="InterPro" id="IPR027417">
    <property type="entry name" value="P-loop_NTPase"/>
</dbReference>
<dbReference type="PANTHER" id="PTHR47691:SF3">
    <property type="entry name" value="HTH-TYPE TRANSCRIPTIONAL REGULATOR RV0890C-RELATED"/>
    <property type="match status" value="1"/>
</dbReference>
<keyword evidence="2" id="KW-0547">Nucleotide-binding</keyword>
<name>A0ABY3CD00_9GAMM</name>
<dbReference type="InterPro" id="IPR047740">
    <property type="entry name" value="SMEK_dom"/>
</dbReference>
<dbReference type="Gene3D" id="3.40.50.300">
    <property type="entry name" value="P-loop containing nucleotide triphosphate hydrolases"/>
    <property type="match status" value="1"/>
</dbReference>
<comment type="caution">
    <text evidence="2">The sequence shown here is derived from an EMBL/GenBank/DDBJ whole genome shotgun (WGS) entry which is preliminary data.</text>
</comment>